<dbReference type="InterPro" id="IPR014777">
    <property type="entry name" value="4pyrrole_Mease_sub1"/>
</dbReference>
<evidence type="ECO:0000259" key="1">
    <source>
        <dbReference type="Pfam" id="PF00590"/>
    </source>
</evidence>
<sequence>MPHQITIVGLGNHSLDDLPLGIYKFLTQHTHLYTRTLDHPVVESLQSEGLKFQSFDEVYEAHEDFEAVYENIVTQLIEAAHKEDVIYTVPGHPRVAETTTTKLELYAKQHSDVEVKVLGGKSFIDDVFEAVKVDPNDGFALLDATNIHEDQINIRNHTLITQVYSHLVAGDLKVTLMERFNDEHEVYIVSGAHHSGSQLIQLPLYELDRDDSVFNNLTSVFVPKAQSEKDYYSDFYYAASIMDRLVDDETGCPWDKVQTHESLKRYLLEETFELFEAIDNEDDWHMIEELGDVLLQVLLHASIGKKEGYFDINEIIHSFSDKMIRRHPHIFGEADAQNMEDLENIWSTAKAKEGKVERVKFEKVFAEHFLKLYDETKNMPLNETELKRKLERGGHETCD</sequence>
<feature type="domain" description="NTP pyrophosphohydrolase MazG-like" evidence="2">
    <location>
        <begin position="258"/>
        <end position="331"/>
    </location>
</feature>
<dbReference type="SUPFAM" id="SSF101386">
    <property type="entry name" value="all-alpha NTP pyrophosphatases"/>
    <property type="match status" value="1"/>
</dbReference>
<dbReference type="InterPro" id="IPR024180">
    <property type="entry name" value="Tetrapyrrole_Mease/MazG_pred"/>
</dbReference>
<dbReference type="PIRSF" id="PIRSF002845">
    <property type="entry name" value="Ttrprl_mtas_MazG"/>
    <property type="match status" value="1"/>
</dbReference>
<dbReference type="InterPro" id="IPR035013">
    <property type="entry name" value="YabN_N"/>
</dbReference>
<dbReference type="Gene3D" id="1.10.287.1080">
    <property type="entry name" value="MazG-like"/>
    <property type="match status" value="1"/>
</dbReference>
<name>A0ABZ3EEJ6_9STAP</name>
<accession>A0ABZ3EEJ6</accession>
<feature type="domain" description="Tetrapyrrole methylase" evidence="1">
    <location>
        <begin position="5"/>
        <end position="207"/>
    </location>
</feature>
<dbReference type="InterPro" id="IPR000878">
    <property type="entry name" value="4pyrrol_Mease"/>
</dbReference>
<dbReference type="CDD" id="cd11723">
    <property type="entry name" value="YabN_N_like"/>
    <property type="match status" value="1"/>
</dbReference>
<dbReference type="Pfam" id="PF00590">
    <property type="entry name" value="TP_methylase"/>
    <property type="match status" value="1"/>
</dbReference>
<dbReference type="RefSeq" id="WP_251521026.1">
    <property type="nucleotide sequence ID" value="NZ_CP128355.1"/>
</dbReference>
<evidence type="ECO:0000313" key="3">
    <source>
        <dbReference type="EMBL" id="XAF71284.1"/>
    </source>
</evidence>
<keyword evidence="4" id="KW-1185">Reference proteome</keyword>
<reference evidence="3 4" key="1">
    <citation type="journal article" date="2024" name="Pathogens">
        <title>Staphylococcus hsinchuensis sp. nov., Isolated from Soymilk.</title>
        <authorList>
            <person name="Wang Y.T."/>
            <person name="Lin Y.C."/>
            <person name="Hsieh Y.H."/>
            <person name="Lin Y.T."/>
            <person name="Hamada M."/>
            <person name="Chen C.C."/>
            <person name="Liou J.S."/>
            <person name="Lee A.Y."/>
            <person name="Zhang W.L."/>
            <person name="Chen Y.T."/>
            <person name="Huang C.H."/>
        </authorList>
    </citation>
    <scope>NUCLEOTIDE SEQUENCE [LARGE SCALE GENOMIC DNA]</scope>
    <source>
        <strain evidence="3 4">H164</strain>
    </source>
</reference>
<evidence type="ECO:0000259" key="2">
    <source>
        <dbReference type="Pfam" id="PF03819"/>
    </source>
</evidence>
<dbReference type="InterPro" id="IPR035996">
    <property type="entry name" value="4pyrrol_Methylase_sf"/>
</dbReference>
<dbReference type="Gene3D" id="3.40.1010.10">
    <property type="entry name" value="Cobalt-precorrin-4 Transmethylase, Domain 1"/>
    <property type="match status" value="1"/>
</dbReference>
<evidence type="ECO:0000313" key="4">
    <source>
        <dbReference type="Proteomes" id="UP001436297"/>
    </source>
</evidence>
<dbReference type="Proteomes" id="UP001436297">
    <property type="component" value="Chromosome"/>
</dbReference>
<dbReference type="Pfam" id="PF03819">
    <property type="entry name" value="MazG"/>
    <property type="match status" value="1"/>
</dbReference>
<dbReference type="InterPro" id="IPR048015">
    <property type="entry name" value="NTP-PPase_MazG-like_N"/>
</dbReference>
<protein>
    <submittedName>
        <fullName evidence="3">MazG nucleotide pyrophosphohydrolase domain-containing protein</fullName>
    </submittedName>
</protein>
<dbReference type="InterPro" id="IPR011551">
    <property type="entry name" value="NTP_PyrPHydrolase_MazG"/>
</dbReference>
<dbReference type="CDD" id="cd11528">
    <property type="entry name" value="NTP-PPase_MazG_Nterm"/>
    <property type="match status" value="1"/>
</dbReference>
<dbReference type="PANTHER" id="PTHR30522:SF0">
    <property type="entry name" value="NUCLEOSIDE TRIPHOSPHATE PYROPHOSPHOHYDROLASE"/>
    <property type="match status" value="1"/>
</dbReference>
<dbReference type="SUPFAM" id="SSF53790">
    <property type="entry name" value="Tetrapyrrole methylase"/>
    <property type="match status" value="1"/>
</dbReference>
<gene>
    <name evidence="3" type="ORF">QQM35_04020</name>
</gene>
<organism evidence="3 4">
    <name type="scientific">Staphylococcus hsinchuensis</name>
    <dbReference type="NCBI Taxonomy" id="3051183"/>
    <lineage>
        <taxon>Bacteria</taxon>
        <taxon>Bacillati</taxon>
        <taxon>Bacillota</taxon>
        <taxon>Bacilli</taxon>
        <taxon>Bacillales</taxon>
        <taxon>Staphylococcaceae</taxon>
        <taxon>Staphylococcus</taxon>
    </lineage>
</organism>
<dbReference type="InterPro" id="IPR004518">
    <property type="entry name" value="MazG-like_dom"/>
</dbReference>
<proteinExistence type="predicted"/>
<dbReference type="PANTHER" id="PTHR30522">
    <property type="entry name" value="NUCLEOSIDE TRIPHOSPHATE PYROPHOSPHOHYDROLASE"/>
    <property type="match status" value="1"/>
</dbReference>
<dbReference type="EMBL" id="CP128355">
    <property type="protein sequence ID" value="XAF71284.1"/>
    <property type="molecule type" value="Genomic_DNA"/>
</dbReference>